<name>A0A699GPY4_TANCI</name>
<protein>
    <submittedName>
        <fullName evidence="2">RNA-directed DNA polymerase, eukaryota, reverse transcriptase zinc-binding domain protein</fullName>
    </submittedName>
</protein>
<feature type="compositionally biased region" description="Basic residues" evidence="1">
    <location>
        <begin position="1"/>
        <end position="24"/>
    </location>
</feature>
<feature type="compositionally biased region" description="Basic and acidic residues" evidence="1">
    <location>
        <begin position="443"/>
        <end position="475"/>
    </location>
</feature>
<keyword evidence="2" id="KW-0695">RNA-directed DNA polymerase</keyword>
<organism evidence="2">
    <name type="scientific">Tanacetum cinerariifolium</name>
    <name type="common">Dalmatian daisy</name>
    <name type="synonym">Chrysanthemum cinerariifolium</name>
    <dbReference type="NCBI Taxonomy" id="118510"/>
    <lineage>
        <taxon>Eukaryota</taxon>
        <taxon>Viridiplantae</taxon>
        <taxon>Streptophyta</taxon>
        <taxon>Embryophyta</taxon>
        <taxon>Tracheophyta</taxon>
        <taxon>Spermatophyta</taxon>
        <taxon>Magnoliopsida</taxon>
        <taxon>eudicotyledons</taxon>
        <taxon>Gunneridae</taxon>
        <taxon>Pentapetalae</taxon>
        <taxon>asterids</taxon>
        <taxon>campanulids</taxon>
        <taxon>Asterales</taxon>
        <taxon>Asteraceae</taxon>
        <taxon>Asteroideae</taxon>
        <taxon>Anthemideae</taxon>
        <taxon>Anthemidinae</taxon>
        <taxon>Tanacetum</taxon>
    </lineage>
</organism>
<feature type="compositionally biased region" description="Acidic residues" evidence="1">
    <location>
        <begin position="425"/>
        <end position="442"/>
    </location>
</feature>
<evidence type="ECO:0000313" key="2">
    <source>
        <dbReference type="EMBL" id="GEU29286.1"/>
    </source>
</evidence>
<sequence>MQHHHGPLPHHHYTTATRRHHHHGSLTTANTPTATAAALWQPAPPRRHLLHHHRNYSPPATTAGAAATAAVFPAAAVDVAGCGWQNSHHHHGGANTKSDFYPLGCPPPNHHRGGGRTTVQPPQSHLVVSGLWWYMLASFDGTERGYRKTWIGWEINVYGHKMYKLVKKMKALKHKLKEISWKNGNISEYVDKYRKELKIVQENLDLQPHNKDVKEKEVHALDVYHKAIDEEESFLFQKVKVDWISMGIIHSSVTQDQISIPHWSQSFTYLDSGLFKRIVDHGNSRLSMSSRKPGLSKKYEISTLTKSQLPPLVIKMPSQTKETKCQILPLLATVSDDSNDDNKEYKEEDGWDTFQSFPASTSEPKSTKNVSLDKNILQENTSSLTNSSRTSTTTSEDEDEEGEKYSAFTQGFKFQNNEDRVSENNEGENEDDYEDEDEDEDEGGYRESDSIRNHNVASEKGERKQDDSRNEEKASTHSSPDDDFSGILLLKM</sequence>
<keyword evidence="2" id="KW-0548">Nucleotidyltransferase</keyword>
<evidence type="ECO:0000256" key="1">
    <source>
        <dbReference type="SAM" id="MobiDB-lite"/>
    </source>
</evidence>
<comment type="caution">
    <text evidence="2">The sequence shown here is derived from an EMBL/GenBank/DDBJ whole genome shotgun (WGS) entry which is preliminary data.</text>
</comment>
<dbReference type="GO" id="GO:0003964">
    <property type="term" value="F:RNA-directed DNA polymerase activity"/>
    <property type="evidence" value="ECO:0007669"/>
    <property type="project" value="UniProtKB-KW"/>
</dbReference>
<dbReference type="AlphaFoldDB" id="A0A699GPY4"/>
<feature type="compositionally biased region" description="Low complexity" evidence="1">
    <location>
        <begin position="379"/>
        <end position="394"/>
    </location>
</feature>
<feature type="region of interest" description="Disordered" evidence="1">
    <location>
        <begin position="336"/>
        <end position="492"/>
    </location>
</feature>
<feature type="compositionally biased region" description="Polar residues" evidence="1">
    <location>
        <begin position="353"/>
        <end position="372"/>
    </location>
</feature>
<dbReference type="EMBL" id="BKCJ010000056">
    <property type="protein sequence ID" value="GEU29286.1"/>
    <property type="molecule type" value="Genomic_DNA"/>
</dbReference>
<proteinExistence type="predicted"/>
<accession>A0A699GPY4</accession>
<reference evidence="2" key="1">
    <citation type="journal article" date="2019" name="Sci. Rep.">
        <title>Draft genome of Tanacetum cinerariifolium, the natural source of mosquito coil.</title>
        <authorList>
            <person name="Yamashiro T."/>
            <person name="Shiraishi A."/>
            <person name="Satake H."/>
            <person name="Nakayama K."/>
        </authorList>
    </citation>
    <scope>NUCLEOTIDE SEQUENCE</scope>
</reference>
<keyword evidence="2" id="KW-0808">Transferase</keyword>
<feature type="region of interest" description="Disordered" evidence="1">
    <location>
        <begin position="1"/>
        <end position="29"/>
    </location>
</feature>
<gene>
    <name evidence="2" type="ORF">Tci_001264</name>
</gene>